<proteinExistence type="predicted"/>
<dbReference type="InterPro" id="IPR014917">
    <property type="entry name" value="DUF1800"/>
</dbReference>
<evidence type="ECO:0000313" key="1">
    <source>
        <dbReference type="EMBL" id="SVC89192.1"/>
    </source>
</evidence>
<organism evidence="1">
    <name type="scientific">marine metagenome</name>
    <dbReference type="NCBI Taxonomy" id="408172"/>
    <lineage>
        <taxon>unclassified sequences</taxon>
        <taxon>metagenomes</taxon>
        <taxon>ecological metagenomes</taxon>
    </lineage>
</organism>
<name>A0A382QWG1_9ZZZZ</name>
<feature type="non-terminal residue" evidence="1">
    <location>
        <position position="1"/>
    </location>
</feature>
<evidence type="ECO:0008006" key="2">
    <source>
        <dbReference type="Google" id="ProtNLM"/>
    </source>
</evidence>
<gene>
    <name evidence="1" type="ORF">METZ01_LOCUS342046</name>
</gene>
<dbReference type="Pfam" id="PF08811">
    <property type="entry name" value="DUF1800"/>
    <property type="match status" value="1"/>
</dbReference>
<accession>A0A382QWG1</accession>
<dbReference type="AlphaFoldDB" id="A0A382QWG1"/>
<reference evidence="1" key="1">
    <citation type="submission" date="2018-05" db="EMBL/GenBank/DDBJ databases">
        <authorList>
            <person name="Lanie J.A."/>
            <person name="Ng W.-L."/>
            <person name="Kazmierczak K.M."/>
            <person name="Andrzejewski T.M."/>
            <person name="Davidsen T.M."/>
            <person name="Wayne K.J."/>
            <person name="Tettelin H."/>
            <person name="Glass J.I."/>
            <person name="Rusch D."/>
            <person name="Podicherti R."/>
            <person name="Tsui H.-C.T."/>
            <person name="Winkler M.E."/>
        </authorList>
    </citation>
    <scope>NUCLEOTIDE SEQUENCE</scope>
</reference>
<sequence length="328" mass="37998">VDHIIDAKPEIPVSDYMIRRYQPDHGSLMGSTTNGSNWLYRMIWSDVAFQEKIALFWHGIFATGYSKLANGKVLHDQIKMFSKHGLGSFENLLVEISRDPAMIVWLDNCESHKGAINENYGRELLELFSMGTGNYTEQDIKEAARAFTGWTIANTEYMTLKSQRDSIWPYGRLSFHFEYDRDDHDDGEKTFLGRTGKFNGEDIVKIICEQKATANFISRHMYSFFVADEPPVPEWPYKEPNDSAAIDALSSVYFDSGFDIKEMLRFLFKSEFFKSEKVWNKRVKSPVELVAGALRLTKEFDRPSREEYFTCLRTSYMGQWLMHPPSVE</sequence>
<protein>
    <recommendedName>
        <fullName evidence="2">DUF1800 domain-containing protein</fullName>
    </recommendedName>
</protein>
<dbReference type="EMBL" id="UINC01117041">
    <property type="protein sequence ID" value="SVC89192.1"/>
    <property type="molecule type" value="Genomic_DNA"/>
</dbReference>
<feature type="non-terminal residue" evidence="1">
    <location>
        <position position="328"/>
    </location>
</feature>